<dbReference type="KEGG" id="dalk:DSCA_42040"/>
<organism evidence="2 3">
    <name type="scientific">Desulfosarcina alkanivorans</name>
    <dbReference type="NCBI Taxonomy" id="571177"/>
    <lineage>
        <taxon>Bacteria</taxon>
        <taxon>Pseudomonadati</taxon>
        <taxon>Thermodesulfobacteriota</taxon>
        <taxon>Desulfobacteria</taxon>
        <taxon>Desulfobacterales</taxon>
        <taxon>Desulfosarcinaceae</taxon>
        <taxon>Desulfosarcina</taxon>
    </lineage>
</organism>
<protein>
    <recommendedName>
        <fullName evidence="1">DUF374 domain-containing protein</fullName>
    </recommendedName>
</protein>
<dbReference type="AlphaFoldDB" id="A0A5K7YVE3"/>
<sequence>MWMGTLIGLVYRLYSATWSYQVRFTSGSRAVNLKTKHPERAVVVGHWHGDELALIGYGRQSKLLTLSSQSKDGAIMAAALNVLGVTVVRGSSSRGGMRGLVSMIRMLRKETFIISFAVDGPTGPRHRAKTGVYLFAFKTGLPLYQCMVRCDRKWTLHKIWNKTYLPKPFAQTDRRQQRRNLRHFQLAVILCGMTPLPTTGAACINAGRRVCQWDMGHRRAINSHPELLLK</sequence>
<dbReference type="EMBL" id="AP021874">
    <property type="protein sequence ID" value="BBO70274.1"/>
    <property type="molecule type" value="Genomic_DNA"/>
</dbReference>
<reference evidence="2 3" key="1">
    <citation type="submission" date="2019-11" db="EMBL/GenBank/DDBJ databases">
        <title>Comparative genomics of hydrocarbon-degrading Desulfosarcina strains.</title>
        <authorList>
            <person name="Watanabe M."/>
            <person name="Kojima H."/>
            <person name="Fukui M."/>
        </authorList>
    </citation>
    <scope>NUCLEOTIDE SEQUENCE [LARGE SCALE GENOMIC DNA]</scope>
    <source>
        <strain evidence="2 3">PL12</strain>
    </source>
</reference>
<evidence type="ECO:0000259" key="1">
    <source>
        <dbReference type="Pfam" id="PF04028"/>
    </source>
</evidence>
<dbReference type="InterPro" id="IPR007172">
    <property type="entry name" value="DUF374"/>
</dbReference>
<accession>A0A5K7YVE3</accession>
<evidence type="ECO:0000313" key="2">
    <source>
        <dbReference type="EMBL" id="BBO70274.1"/>
    </source>
</evidence>
<dbReference type="Pfam" id="PF04028">
    <property type="entry name" value="DUF374"/>
    <property type="match status" value="1"/>
</dbReference>
<evidence type="ECO:0000313" key="3">
    <source>
        <dbReference type="Proteomes" id="UP000427906"/>
    </source>
</evidence>
<keyword evidence="3" id="KW-1185">Reference proteome</keyword>
<feature type="domain" description="DUF374" evidence="1">
    <location>
        <begin position="59"/>
        <end position="125"/>
    </location>
</feature>
<dbReference type="Proteomes" id="UP000427906">
    <property type="component" value="Chromosome"/>
</dbReference>
<gene>
    <name evidence="2" type="ORF">DSCA_42040</name>
</gene>
<proteinExistence type="predicted"/>
<name>A0A5K7YVE3_9BACT</name>